<proteinExistence type="predicted"/>
<evidence type="ECO:0000259" key="5">
    <source>
        <dbReference type="PROSITE" id="PS50048"/>
    </source>
</evidence>
<name>A0A0J0XMF3_9TREE</name>
<keyword evidence="3" id="KW-0175">Coiled coil</keyword>
<dbReference type="AlphaFoldDB" id="A0A0J0XMF3"/>
<dbReference type="STRING" id="879819.A0A0J0XMF3"/>
<dbReference type="GO" id="GO:0000981">
    <property type="term" value="F:DNA-binding transcription factor activity, RNA polymerase II-specific"/>
    <property type="evidence" value="ECO:0007669"/>
    <property type="project" value="InterPro"/>
</dbReference>
<dbReference type="InterPro" id="IPR001138">
    <property type="entry name" value="Zn2Cys6_DnaBD"/>
</dbReference>
<dbReference type="Pfam" id="PF11951">
    <property type="entry name" value="Fungal_trans_2"/>
    <property type="match status" value="1"/>
</dbReference>
<comment type="subcellular location">
    <subcellularLocation>
        <location evidence="1">Nucleus</location>
    </subcellularLocation>
</comment>
<evidence type="ECO:0000313" key="7">
    <source>
        <dbReference type="Proteomes" id="UP000053611"/>
    </source>
</evidence>
<sequence>MADASSRSSSSPRSPSPPERTRPKFRRSKDGCLTCRRRRKRCDLEPGPSCRTCQRLKLTCQWPDTPARATPSARSMRGTPQRGPPDTHPQFDPLGVLASALGMHEALATPAPELPADMSQTVVGGVDLMPSFPFNDMLGGFEIDAATLQLWAADCLQPQPPGNGGPALDLSWYARPESPARAASAAAPTETVLSPTSATARNGPRHADLLQHFQSTLSRLVTCSGDSGGFSAFTDLADRSTSLYLSILAWAGRHMANMGAARYEAVSERLGAEAGVMVLAELEKVGQPGSAGRMDDEDAMTVLATVLMVIQFRICRGDVWGFDVLVERGGMLASSLFERVDSAHNVRAAQFLDNLIYHDVLSSFAYTRGPMVPYALILKHTQGQLSALHTLTGVNLPVFCLMYRVIKLIRQRRQASEQGDGLLEVLSAAEKLEDELEAERQRIETLVRTKPDLGAHRHYHEAFRTATLVQIRGFVLCESPCSLKLRLLVRQGLTLLETMIERNLAGVCSMHWVLFIIGVMALPGGLGENDRERVGRLYDEYSKRIGGFMNVPRSRTLMHEVWARNQEGRAFVDWLDIVLEYDWELYFV</sequence>
<dbReference type="Gene3D" id="4.10.240.10">
    <property type="entry name" value="Zn(2)-C6 fungal-type DNA-binding domain"/>
    <property type="match status" value="1"/>
</dbReference>
<dbReference type="PROSITE" id="PS00463">
    <property type="entry name" value="ZN2_CY6_FUNGAL_1"/>
    <property type="match status" value="1"/>
</dbReference>
<dbReference type="OrthoDB" id="5419315at2759"/>
<feature type="compositionally biased region" description="Low complexity" evidence="4">
    <location>
        <begin position="1"/>
        <end position="13"/>
    </location>
</feature>
<dbReference type="PROSITE" id="PS50048">
    <property type="entry name" value="ZN2_CY6_FUNGAL_2"/>
    <property type="match status" value="1"/>
</dbReference>
<organism evidence="6 7">
    <name type="scientific">Cutaneotrichosporon oleaginosum</name>
    <dbReference type="NCBI Taxonomy" id="879819"/>
    <lineage>
        <taxon>Eukaryota</taxon>
        <taxon>Fungi</taxon>
        <taxon>Dikarya</taxon>
        <taxon>Basidiomycota</taxon>
        <taxon>Agaricomycotina</taxon>
        <taxon>Tremellomycetes</taxon>
        <taxon>Trichosporonales</taxon>
        <taxon>Trichosporonaceae</taxon>
        <taxon>Cutaneotrichosporon</taxon>
    </lineage>
</organism>
<dbReference type="InterPro" id="IPR021858">
    <property type="entry name" value="Fun_TF"/>
</dbReference>
<protein>
    <recommendedName>
        <fullName evidence="5">Zn(2)-C6 fungal-type domain-containing protein</fullName>
    </recommendedName>
</protein>
<dbReference type="Proteomes" id="UP000053611">
    <property type="component" value="Unassembled WGS sequence"/>
</dbReference>
<feature type="compositionally biased region" description="Low complexity" evidence="4">
    <location>
        <begin position="179"/>
        <end position="191"/>
    </location>
</feature>
<feature type="region of interest" description="Disordered" evidence="4">
    <location>
        <begin position="1"/>
        <end position="30"/>
    </location>
</feature>
<keyword evidence="7" id="KW-1185">Reference proteome</keyword>
<evidence type="ECO:0000256" key="2">
    <source>
        <dbReference type="ARBA" id="ARBA00023242"/>
    </source>
</evidence>
<dbReference type="GO" id="GO:0008270">
    <property type="term" value="F:zinc ion binding"/>
    <property type="evidence" value="ECO:0007669"/>
    <property type="project" value="InterPro"/>
</dbReference>
<dbReference type="InterPro" id="IPR036864">
    <property type="entry name" value="Zn2-C6_fun-type_DNA-bd_sf"/>
</dbReference>
<feature type="region of interest" description="Disordered" evidence="4">
    <location>
        <begin position="179"/>
        <end position="201"/>
    </location>
</feature>
<dbReference type="PANTHER" id="PTHR37534">
    <property type="entry name" value="TRANSCRIPTIONAL ACTIVATOR PROTEIN UGA3"/>
    <property type="match status" value="1"/>
</dbReference>
<evidence type="ECO:0000313" key="6">
    <source>
        <dbReference type="EMBL" id="KLT42320.1"/>
    </source>
</evidence>
<evidence type="ECO:0000256" key="1">
    <source>
        <dbReference type="ARBA" id="ARBA00004123"/>
    </source>
</evidence>
<feature type="domain" description="Zn(2)-C6 fungal-type" evidence="5">
    <location>
        <begin position="31"/>
        <end position="62"/>
    </location>
</feature>
<dbReference type="Pfam" id="PF00172">
    <property type="entry name" value="Zn_clus"/>
    <property type="match status" value="1"/>
</dbReference>
<gene>
    <name evidence="6" type="ORF">CC85DRAFT_285565</name>
</gene>
<dbReference type="GO" id="GO:0005634">
    <property type="term" value="C:nucleus"/>
    <property type="evidence" value="ECO:0007669"/>
    <property type="project" value="UniProtKB-SubCell"/>
</dbReference>
<dbReference type="CDD" id="cd00067">
    <property type="entry name" value="GAL4"/>
    <property type="match status" value="1"/>
</dbReference>
<accession>A0A0J0XMF3</accession>
<dbReference type="RefSeq" id="XP_018278811.1">
    <property type="nucleotide sequence ID" value="XM_018423157.1"/>
</dbReference>
<dbReference type="GO" id="GO:0045944">
    <property type="term" value="P:positive regulation of transcription by RNA polymerase II"/>
    <property type="evidence" value="ECO:0007669"/>
    <property type="project" value="TreeGrafter"/>
</dbReference>
<dbReference type="SMART" id="SM00066">
    <property type="entry name" value="GAL4"/>
    <property type="match status" value="1"/>
</dbReference>
<evidence type="ECO:0000256" key="3">
    <source>
        <dbReference type="SAM" id="Coils"/>
    </source>
</evidence>
<keyword evidence="2" id="KW-0539">Nucleus</keyword>
<feature type="coiled-coil region" evidence="3">
    <location>
        <begin position="422"/>
        <end position="449"/>
    </location>
</feature>
<evidence type="ECO:0000256" key="4">
    <source>
        <dbReference type="SAM" id="MobiDB-lite"/>
    </source>
</evidence>
<reference evidence="6 7" key="1">
    <citation type="submission" date="2015-03" db="EMBL/GenBank/DDBJ databases">
        <title>Genomics and transcriptomics of the oil-accumulating basidiomycete yeast T. oleaginosus allow insights into substrate utilization and the diverse evolutionary trajectories of mating systems in fungi.</title>
        <authorList>
            <consortium name="DOE Joint Genome Institute"/>
            <person name="Kourist R."/>
            <person name="Kracht O."/>
            <person name="Bracharz F."/>
            <person name="Lipzen A."/>
            <person name="Nolan M."/>
            <person name="Ohm R."/>
            <person name="Grigoriev I."/>
            <person name="Sun S."/>
            <person name="Heitman J."/>
            <person name="Bruck T."/>
            <person name="Nowrousian M."/>
        </authorList>
    </citation>
    <scope>NUCLEOTIDE SEQUENCE [LARGE SCALE GENOMIC DNA]</scope>
    <source>
        <strain evidence="6 7">IBC0246</strain>
    </source>
</reference>
<dbReference type="EMBL" id="KQ087206">
    <property type="protein sequence ID" value="KLT42320.1"/>
    <property type="molecule type" value="Genomic_DNA"/>
</dbReference>
<dbReference type="PANTHER" id="PTHR37534:SF7">
    <property type="entry name" value="TRANSCRIPTIONAL ACTIVATOR PROTEIN UGA3"/>
    <property type="match status" value="1"/>
</dbReference>
<dbReference type="GeneID" id="28983760"/>
<dbReference type="GO" id="GO:0000976">
    <property type="term" value="F:transcription cis-regulatory region binding"/>
    <property type="evidence" value="ECO:0007669"/>
    <property type="project" value="TreeGrafter"/>
</dbReference>
<dbReference type="SUPFAM" id="SSF57701">
    <property type="entry name" value="Zn2/Cys6 DNA-binding domain"/>
    <property type="match status" value="1"/>
</dbReference>
<feature type="region of interest" description="Disordered" evidence="4">
    <location>
        <begin position="63"/>
        <end position="94"/>
    </location>
</feature>